<dbReference type="AlphaFoldDB" id="A0A4Z2IRG4"/>
<evidence type="ECO:0000313" key="1">
    <source>
        <dbReference type="EMBL" id="TNN80446.1"/>
    </source>
</evidence>
<proteinExistence type="predicted"/>
<name>A0A4Z2IRG4_9TELE</name>
<evidence type="ECO:0000313" key="2">
    <source>
        <dbReference type="Proteomes" id="UP000314294"/>
    </source>
</evidence>
<dbReference type="Proteomes" id="UP000314294">
    <property type="component" value="Unassembled WGS sequence"/>
</dbReference>
<organism evidence="1 2">
    <name type="scientific">Liparis tanakae</name>
    <name type="common">Tanaka's snailfish</name>
    <dbReference type="NCBI Taxonomy" id="230148"/>
    <lineage>
        <taxon>Eukaryota</taxon>
        <taxon>Metazoa</taxon>
        <taxon>Chordata</taxon>
        <taxon>Craniata</taxon>
        <taxon>Vertebrata</taxon>
        <taxon>Euteleostomi</taxon>
        <taxon>Actinopterygii</taxon>
        <taxon>Neopterygii</taxon>
        <taxon>Teleostei</taxon>
        <taxon>Neoteleostei</taxon>
        <taxon>Acanthomorphata</taxon>
        <taxon>Eupercaria</taxon>
        <taxon>Perciformes</taxon>
        <taxon>Cottioidei</taxon>
        <taxon>Cottales</taxon>
        <taxon>Liparidae</taxon>
        <taxon>Liparis</taxon>
    </lineage>
</organism>
<gene>
    <name evidence="1" type="ORF">EYF80_009470</name>
</gene>
<reference evidence="1 2" key="1">
    <citation type="submission" date="2019-03" db="EMBL/GenBank/DDBJ databases">
        <title>First draft genome of Liparis tanakae, snailfish: a comprehensive survey of snailfish specific genes.</title>
        <authorList>
            <person name="Kim W."/>
            <person name="Song I."/>
            <person name="Jeong J.-H."/>
            <person name="Kim D."/>
            <person name="Kim S."/>
            <person name="Ryu S."/>
            <person name="Song J.Y."/>
            <person name="Lee S.K."/>
        </authorList>
    </citation>
    <scope>NUCLEOTIDE SEQUENCE [LARGE SCALE GENOMIC DNA]</scope>
    <source>
        <tissue evidence="1">Muscle</tissue>
    </source>
</reference>
<sequence length="105" mass="10970">MENKANNVCASKNNSASVCFSEHPCGSEWLCVAWLGVARRGSAWLGVARRGSAWLGVARRGSACLGVAVEPRPGLEPHCKPNTGRKGGDSGRDLACCDGALWNSG</sequence>
<comment type="caution">
    <text evidence="1">The sequence shown here is derived from an EMBL/GenBank/DDBJ whole genome shotgun (WGS) entry which is preliminary data.</text>
</comment>
<protein>
    <submittedName>
        <fullName evidence="1">Uncharacterized protein</fullName>
    </submittedName>
</protein>
<dbReference type="EMBL" id="SRLO01000055">
    <property type="protein sequence ID" value="TNN80446.1"/>
    <property type="molecule type" value="Genomic_DNA"/>
</dbReference>
<accession>A0A4Z2IRG4</accession>
<dbReference type="OrthoDB" id="8963379at2759"/>
<keyword evidence="2" id="KW-1185">Reference proteome</keyword>